<reference evidence="5" key="2">
    <citation type="journal article" date="2019" name="Gigascience">
        <title>High-quality Schistosoma haematobium genome achieved by single-molecule and long-range sequencing.</title>
        <authorList>
            <person name="Stroehlein A.J."/>
            <person name="Korhonen P.K."/>
            <person name="Chong T.M."/>
            <person name="Lim Y.L."/>
            <person name="Chan K.G."/>
            <person name="Webster B."/>
            <person name="Rollinson D."/>
            <person name="Brindley P.J."/>
            <person name="Gasser R.B."/>
            <person name="Young N.D."/>
        </authorList>
    </citation>
    <scope>NUCLEOTIDE SEQUENCE</scope>
</reference>
<dbReference type="CTD" id="75576489"/>
<reference evidence="5" key="3">
    <citation type="submission" date="2021-06" db="EMBL/GenBank/DDBJ databases">
        <title>Chromosome-level genome assembly for S. haematobium.</title>
        <authorList>
            <person name="Stroehlein A.J."/>
        </authorList>
    </citation>
    <scope>NUCLEOTIDE SEQUENCE</scope>
</reference>
<dbReference type="InterPro" id="IPR021109">
    <property type="entry name" value="Peptidase_aspartic_dom_sf"/>
</dbReference>
<dbReference type="Proteomes" id="UP000471633">
    <property type="component" value="Unassembled WGS sequence"/>
</dbReference>
<name>A0A922IKA5_SCHHA</name>
<reference evidence="5" key="4">
    <citation type="journal article" date="2022" name="PLoS Pathog.">
        <title>Chromosome-level genome of Schistosoma haematobium underpins genome-wide explorations of molecular variation.</title>
        <authorList>
            <person name="Stroehlein A.J."/>
            <person name="Korhonen P.K."/>
            <person name="Lee V.V."/>
            <person name="Ralph S.A."/>
            <person name="Mentink-Kane M."/>
            <person name="You H."/>
            <person name="McManus D.P."/>
            <person name="Tchuente L.T."/>
            <person name="Stothard J.R."/>
            <person name="Kaur P."/>
            <person name="Dudchenko O."/>
            <person name="Aiden E.L."/>
            <person name="Yang B."/>
            <person name="Yang H."/>
            <person name="Emery A.M."/>
            <person name="Webster B.L."/>
            <person name="Brindley P.J."/>
            <person name="Rollinson D."/>
            <person name="Chang B.C.H."/>
            <person name="Gasser R.B."/>
            <person name="Young N.D."/>
        </authorList>
    </citation>
    <scope>NUCLEOTIDE SEQUENCE</scope>
</reference>
<dbReference type="InterPro" id="IPR043502">
    <property type="entry name" value="DNA/RNA_pol_sf"/>
</dbReference>
<dbReference type="RefSeq" id="XP_051065100.1">
    <property type="nucleotide sequence ID" value="XM_051208385.1"/>
</dbReference>
<dbReference type="AlphaFoldDB" id="A0A922IKA5"/>
<dbReference type="GO" id="GO:0004519">
    <property type="term" value="F:endonuclease activity"/>
    <property type="evidence" value="ECO:0007669"/>
    <property type="project" value="UniProtKB-KW"/>
</dbReference>
<protein>
    <recommendedName>
        <fullName evidence="7">Peptidase A2 domain-containing protein</fullName>
    </recommendedName>
</protein>
<dbReference type="PANTHER" id="PTHR37984:SF5">
    <property type="entry name" value="PROTEIN NYNRIN-LIKE"/>
    <property type="match status" value="1"/>
</dbReference>
<sequence length="269" mass="30557">MVFVEKKPCSSRGASEPTPRFNTNSLSLILSCKNSTPVERKFITLSINGRPFRLRIDSASDVTILSRTYWIRMERPCTVPTTHKPRNSWGNYLRLLGQPDCKVSFHDPTFTGVPYITPVYINLLGLNWFDRLHLTDVPLSTVCHLVKQPHEPEVYSKELMVEFSTIFQPVLGQRIAMKATLRLKRGAKPVFRPKRPVLYAALSKADEELNRLQLQRVITPVSYSAPIVVIKKVNGTIRICADFSIGLNAALEQHHCPLPVTSDVYDVKW</sequence>
<evidence type="ECO:0000256" key="3">
    <source>
        <dbReference type="ARBA" id="ARBA00022722"/>
    </source>
</evidence>
<keyword evidence="4" id="KW-0378">Hydrolase</keyword>
<dbReference type="Gene3D" id="3.10.10.10">
    <property type="entry name" value="HIV Type 1 Reverse Transcriptase, subunit A, domain 1"/>
    <property type="match status" value="1"/>
</dbReference>
<dbReference type="SUPFAM" id="SSF50630">
    <property type="entry name" value="Acid proteases"/>
    <property type="match status" value="1"/>
</dbReference>
<dbReference type="PROSITE" id="PS51257">
    <property type="entry name" value="PROKAR_LIPOPROTEIN"/>
    <property type="match status" value="1"/>
</dbReference>
<organism evidence="5 6">
    <name type="scientific">Schistosoma haematobium</name>
    <name type="common">Blood fluke</name>
    <dbReference type="NCBI Taxonomy" id="6185"/>
    <lineage>
        <taxon>Eukaryota</taxon>
        <taxon>Metazoa</taxon>
        <taxon>Spiralia</taxon>
        <taxon>Lophotrochozoa</taxon>
        <taxon>Platyhelminthes</taxon>
        <taxon>Trematoda</taxon>
        <taxon>Digenea</taxon>
        <taxon>Strigeidida</taxon>
        <taxon>Schistosomatoidea</taxon>
        <taxon>Schistosomatidae</taxon>
        <taxon>Schistosoma</taxon>
    </lineage>
</organism>
<dbReference type="GO" id="GO:0016779">
    <property type="term" value="F:nucleotidyltransferase activity"/>
    <property type="evidence" value="ECO:0007669"/>
    <property type="project" value="UniProtKB-KW"/>
</dbReference>
<dbReference type="Gene3D" id="2.40.70.10">
    <property type="entry name" value="Acid Proteases"/>
    <property type="match status" value="1"/>
</dbReference>
<proteinExistence type="predicted"/>
<dbReference type="EMBL" id="AMPZ03000007">
    <property type="protein sequence ID" value="KAH9580789.1"/>
    <property type="molecule type" value="Genomic_DNA"/>
</dbReference>
<dbReference type="KEGG" id="shx:MS3_00000728"/>
<evidence type="ECO:0000313" key="5">
    <source>
        <dbReference type="EMBL" id="KAH9580789.1"/>
    </source>
</evidence>
<evidence type="ECO:0000256" key="4">
    <source>
        <dbReference type="ARBA" id="ARBA00022759"/>
    </source>
</evidence>
<keyword evidence="2" id="KW-0548">Nucleotidyltransferase</keyword>
<dbReference type="InterPro" id="IPR050951">
    <property type="entry name" value="Retrovirus_Pol_polyprotein"/>
</dbReference>
<evidence type="ECO:0000313" key="6">
    <source>
        <dbReference type="Proteomes" id="UP000471633"/>
    </source>
</evidence>
<evidence type="ECO:0000256" key="2">
    <source>
        <dbReference type="ARBA" id="ARBA00022695"/>
    </source>
</evidence>
<keyword evidence="6" id="KW-1185">Reference proteome</keyword>
<dbReference type="SUPFAM" id="SSF56672">
    <property type="entry name" value="DNA/RNA polymerases"/>
    <property type="match status" value="1"/>
</dbReference>
<keyword evidence="4" id="KW-0255">Endonuclease</keyword>
<dbReference type="PANTHER" id="PTHR37984">
    <property type="entry name" value="PROTEIN CBG26694"/>
    <property type="match status" value="1"/>
</dbReference>
<accession>A0A922IKA5</accession>
<keyword evidence="3" id="KW-0540">Nuclease</keyword>
<comment type="caution">
    <text evidence="5">The sequence shown here is derived from an EMBL/GenBank/DDBJ whole genome shotgun (WGS) entry which is preliminary data.</text>
</comment>
<gene>
    <name evidence="5" type="ORF">MS3_00000728</name>
</gene>
<keyword evidence="1" id="KW-0808">Transferase</keyword>
<dbReference type="GeneID" id="75576489"/>
<evidence type="ECO:0000256" key="1">
    <source>
        <dbReference type="ARBA" id="ARBA00022679"/>
    </source>
</evidence>
<reference evidence="5" key="1">
    <citation type="journal article" date="2012" name="Nat. Genet.">
        <title>Whole-genome sequence of Schistosoma haematobium.</title>
        <authorList>
            <person name="Young N.D."/>
            <person name="Jex A.R."/>
            <person name="Li B."/>
            <person name="Liu S."/>
            <person name="Yang L."/>
            <person name="Xiong Z."/>
            <person name="Li Y."/>
            <person name="Cantacessi C."/>
            <person name="Hall R.S."/>
            <person name="Xu X."/>
            <person name="Chen F."/>
            <person name="Wu X."/>
            <person name="Zerlotini A."/>
            <person name="Oliveira G."/>
            <person name="Hofmann A."/>
            <person name="Zhang G."/>
            <person name="Fang X."/>
            <person name="Kang Y."/>
            <person name="Campbell B.E."/>
            <person name="Loukas A."/>
            <person name="Ranganathan S."/>
            <person name="Rollinson D."/>
            <person name="Rinaldi G."/>
            <person name="Brindley P.J."/>
            <person name="Yang H."/>
            <person name="Wang J."/>
            <person name="Wang J."/>
            <person name="Gasser R.B."/>
        </authorList>
    </citation>
    <scope>NUCLEOTIDE SEQUENCE</scope>
</reference>
<evidence type="ECO:0008006" key="7">
    <source>
        <dbReference type="Google" id="ProtNLM"/>
    </source>
</evidence>